<dbReference type="InterPro" id="IPR006015">
    <property type="entry name" value="Universal_stress_UspA"/>
</dbReference>
<dbReference type="PANTHER" id="PTHR46553:SF3">
    <property type="entry name" value="ADENINE NUCLEOTIDE ALPHA HYDROLASES-LIKE SUPERFAMILY PROTEIN"/>
    <property type="match status" value="1"/>
</dbReference>
<accession>A0ABP4M0V7</accession>
<organism evidence="3 4">
    <name type="scientific">Dactylosporangium maewongense</name>
    <dbReference type="NCBI Taxonomy" id="634393"/>
    <lineage>
        <taxon>Bacteria</taxon>
        <taxon>Bacillati</taxon>
        <taxon>Actinomycetota</taxon>
        <taxon>Actinomycetes</taxon>
        <taxon>Micromonosporales</taxon>
        <taxon>Micromonosporaceae</taxon>
        <taxon>Dactylosporangium</taxon>
    </lineage>
</organism>
<comment type="caution">
    <text evidence="3">The sequence shown here is derived from an EMBL/GenBank/DDBJ whole genome shotgun (WGS) entry which is preliminary data.</text>
</comment>
<comment type="similarity">
    <text evidence="1">Belongs to the universal stress protein A family.</text>
</comment>
<dbReference type="InterPro" id="IPR006016">
    <property type="entry name" value="UspA"/>
</dbReference>
<dbReference type="InterPro" id="IPR014729">
    <property type="entry name" value="Rossmann-like_a/b/a_fold"/>
</dbReference>
<dbReference type="EMBL" id="BAAAQD010000013">
    <property type="protein sequence ID" value="GAA1535328.1"/>
    <property type="molecule type" value="Genomic_DNA"/>
</dbReference>
<dbReference type="Proteomes" id="UP001501470">
    <property type="component" value="Unassembled WGS sequence"/>
</dbReference>
<dbReference type="Gene3D" id="3.40.50.620">
    <property type="entry name" value="HUPs"/>
    <property type="match status" value="2"/>
</dbReference>
<proteinExistence type="inferred from homology"/>
<dbReference type="Pfam" id="PF00582">
    <property type="entry name" value="Usp"/>
    <property type="match status" value="2"/>
</dbReference>
<reference evidence="4" key="1">
    <citation type="journal article" date="2019" name="Int. J. Syst. Evol. Microbiol.">
        <title>The Global Catalogue of Microorganisms (GCM) 10K type strain sequencing project: providing services to taxonomists for standard genome sequencing and annotation.</title>
        <authorList>
            <consortium name="The Broad Institute Genomics Platform"/>
            <consortium name="The Broad Institute Genome Sequencing Center for Infectious Disease"/>
            <person name="Wu L."/>
            <person name="Ma J."/>
        </authorList>
    </citation>
    <scope>NUCLEOTIDE SEQUENCE [LARGE SCALE GENOMIC DNA]</scope>
    <source>
        <strain evidence="4">JCM 15933</strain>
    </source>
</reference>
<dbReference type="RefSeq" id="WP_344505853.1">
    <property type="nucleotide sequence ID" value="NZ_BAAAQD010000013.1"/>
</dbReference>
<evidence type="ECO:0000256" key="1">
    <source>
        <dbReference type="ARBA" id="ARBA00008791"/>
    </source>
</evidence>
<evidence type="ECO:0000313" key="3">
    <source>
        <dbReference type="EMBL" id="GAA1535328.1"/>
    </source>
</evidence>
<sequence length="292" mass="30540">MEHKHDVVVGVDGSPESLAAVDWAAWDTARRGRRLHIVHAYAWPVAHPSLGARRTPALDELVRHAADTVVDTAVARARTVSSQLPITTDTPIEPAAAALVHASGWAGTVVVGSRGLGGFGGLLLGSVGAQVAAHAAGPVVVVRQGEPAGAVEAGRVVVGVDGSHDAEHAMRFAFEQASFRGVGLTAVHTYRWPESTGPGDMLPLVYDTEDLLDDERRALAESVCGWADKYPDVDVRRRTVRGGAASVLRRLSHGAELMVVGSRGRGGFTGLLLGSVSQALIHHAACPVAVVR</sequence>
<dbReference type="PRINTS" id="PR01438">
    <property type="entry name" value="UNVRSLSTRESS"/>
</dbReference>
<keyword evidence="4" id="KW-1185">Reference proteome</keyword>
<gene>
    <name evidence="3" type="ORF">GCM10009827_061990</name>
</gene>
<name>A0ABP4M0V7_9ACTN</name>
<dbReference type="PANTHER" id="PTHR46553">
    <property type="entry name" value="ADENINE NUCLEOTIDE ALPHA HYDROLASES-LIKE SUPERFAMILY PROTEIN"/>
    <property type="match status" value="1"/>
</dbReference>
<evidence type="ECO:0000259" key="2">
    <source>
        <dbReference type="Pfam" id="PF00582"/>
    </source>
</evidence>
<feature type="domain" description="UspA" evidence="2">
    <location>
        <begin position="155"/>
        <end position="292"/>
    </location>
</feature>
<protein>
    <submittedName>
        <fullName evidence="3">Universal stress protein</fullName>
    </submittedName>
</protein>
<feature type="domain" description="UspA" evidence="2">
    <location>
        <begin position="6"/>
        <end position="143"/>
    </location>
</feature>
<evidence type="ECO:0000313" key="4">
    <source>
        <dbReference type="Proteomes" id="UP001501470"/>
    </source>
</evidence>
<dbReference type="SUPFAM" id="SSF52402">
    <property type="entry name" value="Adenine nucleotide alpha hydrolases-like"/>
    <property type="match status" value="2"/>
</dbReference>